<dbReference type="Proteomes" id="UP000018467">
    <property type="component" value="Unassembled WGS sequence"/>
</dbReference>
<dbReference type="Bgee" id="ENSAMXG00000038708">
    <property type="expression patterns" value="Expressed in mesonephros and 10 other cell types or tissues"/>
</dbReference>
<dbReference type="Pfam" id="PF05970">
    <property type="entry name" value="PIF1"/>
    <property type="match status" value="1"/>
</dbReference>
<dbReference type="PANTHER" id="PTHR47642">
    <property type="entry name" value="ATP-DEPENDENT DNA HELICASE"/>
    <property type="match status" value="1"/>
</dbReference>
<dbReference type="InterPro" id="IPR049163">
    <property type="entry name" value="Pif1-like_2B_dom"/>
</dbReference>
<dbReference type="GO" id="GO:0006281">
    <property type="term" value="P:DNA repair"/>
    <property type="evidence" value="ECO:0007669"/>
    <property type="project" value="UniProtKB-KW"/>
</dbReference>
<keyword evidence="1" id="KW-0234">DNA repair</keyword>
<dbReference type="STRING" id="7994.ENSAMXP00000033618"/>
<evidence type="ECO:0000313" key="3">
    <source>
        <dbReference type="Ensembl" id="ENSAMXP00000033618.1"/>
    </source>
</evidence>
<evidence type="ECO:0000256" key="1">
    <source>
        <dbReference type="RuleBase" id="RU363044"/>
    </source>
</evidence>
<dbReference type="GO" id="GO:0043139">
    <property type="term" value="F:5'-3' DNA helicase activity"/>
    <property type="evidence" value="ECO:0007669"/>
    <property type="project" value="UniProtKB-EC"/>
</dbReference>
<dbReference type="InterPro" id="IPR003593">
    <property type="entry name" value="AAA+_ATPase"/>
</dbReference>
<dbReference type="GO" id="GO:0016887">
    <property type="term" value="F:ATP hydrolysis activity"/>
    <property type="evidence" value="ECO:0007669"/>
    <property type="project" value="RHEA"/>
</dbReference>
<comment type="cofactor">
    <cofactor evidence="1">
        <name>Mg(2+)</name>
        <dbReference type="ChEBI" id="CHEBI:18420"/>
    </cofactor>
</comment>
<keyword evidence="1" id="KW-0067">ATP-binding</keyword>
<evidence type="ECO:0000259" key="2">
    <source>
        <dbReference type="SMART" id="SM00382"/>
    </source>
</evidence>
<comment type="similarity">
    <text evidence="1">Belongs to the helicase family.</text>
</comment>
<keyword evidence="1" id="KW-0233">DNA recombination</keyword>
<dbReference type="InterPro" id="IPR051055">
    <property type="entry name" value="PIF1_helicase"/>
</dbReference>
<dbReference type="CDD" id="cd18809">
    <property type="entry name" value="SF1_C_RecD"/>
    <property type="match status" value="1"/>
</dbReference>
<dbReference type="GO" id="GO:0006310">
    <property type="term" value="P:DNA recombination"/>
    <property type="evidence" value="ECO:0007669"/>
    <property type="project" value="UniProtKB-KW"/>
</dbReference>
<dbReference type="PANTHER" id="PTHR47642:SF3">
    <property type="entry name" value="ATP-DEPENDENT DNA HELICASE"/>
    <property type="match status" value="1"/>
</dbReference>
<accession>A0A3B1IUL3</accession>
<keyword evidence="1" id="KW-0227">DNA damage</keyword>
<dbReference type="EC" id="5.6.2.3" evidence="1"/>
<dbReference type="GO" id="GO:0005524">
    <property type="term" value="F:ATP binding"/>
    <property type="evidence" value="ECO:0007669"/>
    <property type="project" value="UniProtKB-KW"/>
</dbReference>
<dbReference type="InterPro" id="IPR027417">
    <property type="entry name" value="P-loop_NTPase"/>
</dbReference>
<dbReference type="SUPFAM" id="SSF52540">
    <property type="entry name" value="P-loop containing nucleoside triphosphate hydrolases"/>
    <property type="match status" value="2"/>
</dbReference>
<evidence type="ECO:0000313" key="4">
    <source>
        <dbReference type="Proteomes" id="UP000018467"/>
    </source>
</evidence>
<dbReference type="AlphaFoldDB" id="A0A3B1IUL3"/>
<dbReference type="Pfam" id="PF21530">
    <property type="entry name" value="Pif1_2B_dom"/>
    <property type="match status" value="1"/>
</dbReference>
<keyword evidence="4" id="KW-1185">Reference proteome</keyword>
<dbReference type="Ensembl" id="ENSAMXT00000047502.1">
    <property type="protein sequence ID" value="ENSAMXP00000033618.1"/>
    <property type="gene ID" value="ENSAMXG00000038708.1"/>
</dbReference>
<name>A0A3B1IUL3_ASTMX</name>
<dbReference type="Gene3D" id="3.40.50.300">
    <property type="entry name" value="P-loop containing nucleotide triphosphate hydrolases"/>
    <property type="match status" value="1"/>
</dbReference>
<dbReference type="Gene3D" id="3.60.10.10">
    <property type="entry name" value="Endonuclease/exonuclease/phosphatase"/>
    <property type="match status" value="1"/>
</dbReference>
<dbReference type="GeneTree" id="ENSGT00940000164296"/>
<feature type="domain" description="AAA+ ATPase" evidence="2">
    <location>
        <begin position="514"/>
        <end position="668"/>
    </location>
</feature>
<dbReference type="SUPFAM" id="SSF56219">
    <property type="entry name" value="DNase I-like"/>
    <property type="match status" value="1"/>
</dbReference>
<sequence>MTMNLLKLSQQFKCTVGGIQKRVESATVYVVLIFHDHLPRKLLFLEKQKKRNQLKLCSCSAVPCTCCCEVSNKVMSKEQATKILAMVKSAISTDTNTCSTVSELFASIGINQEMFELAYNIAGRKTQVVLKREITDLWVNPYNKNLLKAWNANMDIQYIVDAYACIVYIISYISKAEKEMGLLLSAAHREASKHNNVDVKGTLQKLGSVYLHNRDVGAQEAVYRLTNMHLKEASRKVEYIPTGDHCVRLSLPLKVLQQKAQSNELTEKAMWMTNHVDRYKARPEREPFQNMCIALFVSQYRVVGRTEKCAEKIQLQNNAGFVKKRTRSKPAIVRYARFSVDSNPEKYYQSVLQLFFPYRCENDLKPADFPTFELFYHNGQYELNGAVQYVKNVVDANKQVFEKDDEILSQVQHVVVDNGSLEDAWCEMCPEQESERLECQEEKTQRPVEPEEHIDQIPDLSIPSVKKHSFEPNLNVLCRSDALNLLRSLNSEQKDIFYQVRQWCIEKVRGKQPEPFHLFITGGAGTGKTHLIRSIHYEATRLLSQVSSAPDKLSVLLTAPTGIAAFNLGAGTIHSTFSIGTDVKLPYTPLGEEKLNTLRVLFSDLHILIIDEISMVDHSLLAYIHGRLRQIKQTGDYSPFGKVSIIAVGDFFQLPPVKGKPLYLENAPLDLWNGMFSKSELTTIVRQKDSAFAEILNRLRTHHRSTPLSLQDVKTLKQRETGETTSALHIFATNAQVEEHNVRQIIASCPEHICVEAQDYEKNRQTGKMQLKNGHFSKVFNSCLPEKLLIGEGARVMLIKNIDVTDGLVNGVCGTVTDIAHDKNSTLVKTVFVQFDDQKVGQNSRKRTPPPRHIIHSTPINLEEERVNSKGGLRRQFPLKLAWACTVHKVQGLTVKQAVVSLKKIFSPGQAYVALSRVETLSGLIIQDFADKAIYCRSNIQECINNMAQFSLYNVSPIKTQNSFSVFLMNVQGLNCHLLDLTASAQSFSYPCIAVTETWLPANVSGDSTHIEGYQFHSAPRCLAYSSENPLLKSIQQQQHGGVGIYCKDNIDYTILDISGVNIECMICQFNQLEIIIVVIYRPPQYCLSLFKKYITQLCNTLCNLSDNIFLIGDWNHDELKTHAMSMFMENLGYSQCVTECTTENGTLIDHVYKKMTSKYTINTQVMPVYFSSHEAIHCTFSQT</sequence>
<keyword evidence="1" id="KW-0378">Hydrolase</keyword>
<reference evidence="3" key="4">
    <citation type="submission" date="2025-09" db="UniProtKB">
        <authorList>
            <consortium name="Ensembl"/>
        </authorList>
    </citation>
    <scope>IDENTIFICATION</scope>
</reference>
<reference evidence="4" key="2">
    <citation type="journal article" date="2014" name="Nat. Commun.">
        <title>The cavefish genome reveals candidate genes for eye loss.</title>
        <authorList>
            <person name="McGaugh S.E."/>
            <person name="Gross J.B."/>
            <person name="Aken B."/>
            <person name="Blin M."/>
            <person name="Borowsky R."/>
            <person name="Chalopin D."/>
            <person name="Hinaux H."/>
            <person name="Jeffery W.R."/>
            <person name="Keene A."/>
            <person name="Ma L."/>
            <person name="Minx P."/>
            <person name="Murphy D."/>
            <person name="O'Quin K.E."/>
            <person name="Retaux S."/>
            <person name="Rohner N."/>
            <person name="Searle S.M."/>
            <person name="Stahl B.A."/>
            <person name="Tabin C."/>
            <person name="Volff J.N."/>
            <person name="Yoshizawa M."/>
            <person name="Warren W.C."/>
        </authorList>
    </citation>
    <scope>NUCLEOTIDE SEQUENCE [LARGE SCALE GENOMIC DNA]</scope>
    <source>
        <strain evidence="4">female</strain>
    </source>
</reference>
<dbReference type="SMART" id="SM00382">
    <property type="entry name" value="AAA"/>
    <property type="match status" value="1"/>
</dbReference>
<proteinExistence type="inferred from homology"/>
<protein>
    <recommendedName>
        <fullName evidence="1">ATP-dependent DNA helicase</fullName>
        <ecNumber evidence="1">5.6.2.3</ecNumber>
    </recommendedName>
</protein>
<reference evidence="4" key="1">
    <citation type="submission" date="2013-03" db="EMBL/GenBank/DDBJ databases">
        <authorList>
            <person name="Jeffery W."/>
            <person name="Warren W."/>
            <person name="Wilson R.K."/>
        </authorList>
    </citation>
    <scope>NUCLEOTIDE SEQUENCE</scope>
    <source>
        <strain evidence="4">female</strain>
    </source>
</reference>
<dbReference type="InterPro" id="IPR036691">
    <property type="entry name" value="Endo/exonu/phosph_ase_sf"/>
</dbReference>
<dbReference type="InParanoid" id="A0A3B1IUL3"/>
<reference evidence="3" key="3">
    <citation type="submission" date="2025-08" db="UniProtKB">
        <authorList>
            <consortium name="Ensembl"/>
        </authorList>
    </citation>
    <scope>IDENTIFICATION</scope>
</reference>
<keyword evidence="1" id="KW-0547">Nucleotide-binding</keyword>
<dbReference type="InterPro" id="IPR010285">
    <property type="entry name" value="DNA_helicase_pif1-like_DEAD"/>
</dbReference>
<dbReference type="GO" id="GO:0000723">
    <property type="term" value="P:telomere maintenance"/>
    <property type="evidence" value="ECO:0007669"/>
    <property type="project" value="InterPro"/>
</dbReference>
<organism evidence="3 4">
    <name type="scientific">Astyanax mexicanus</name>
    <name type="common">Blind cave fish</name>
    <name type="synonym">Astyanax fasciatus mexicanus</name>
    <dbReference type="NCBI Taxonomy" id="7994"/>
    <lineage>
        <taxon>Eukaryota</taxon>
        <taxon>Metazoa</taxon>
        <taxon>Chordata</taxon>
        <taxon>Craniata</taxon>
        <taxon>Vertebrata</taxon>
        <taxon>Euteleostomi</taxon>
        <taxon>Actinopterygii</taxon>
        <taxon>Neopterygii</taxon>
        <taxon>Teleostei</taxon>
        <taxon>Ostariophysi</taxon>
        <taxon>Characiformes</taxon>
        <taxon>Characoidei</taxon>
        <taxon>Acestrorhamphidae</taxon>
        <taxon>Acestrorhamphinae</taxon>
        <taxon>Astyanax</taxon>
    </lineage>
</organism>
<comment type="catalytic activity">
    <reaction evidence="1">
        <text>ATP + H2O = ADP + phosphate + H(+)</text>
        <dbReference type="Rhea" id="RHEA:13065"/>
        <dbReference type="ChEBI" id="CHEBI:15377"/>
        <dbReference type="ChEBI" id="CHEBI:15378"/>
        <dbReference type="ChEBI" id="CHEBI:30616"/>
        <dbReference type="ChEBI" id="CHEBI:43474"/>
        <dbReference type="ChEBI" id="CHEBI:456216"/>
        <dbReference type="EC" id="5.6.2.3"/>
    </reaction>
</comment>
<keyword evidence="1" id="KW-0347">Helicase</keyword>